<sequence>MQGPRLGAFSPGAEAPNPQTGERQLGPSGSRGWPARAPSARGRRGPRRPGRCVSGHRGPAPPSPPGARARRSRYLGNRGASSVRASTVSPRHFQTALTLEPVALAEGASEGDECKRRCGRRWRTRRPELRVRRTSGAEGRAGPAAALSSSPSGSSPRAGPGRRQRPRGWEDVGPGWAGGARAPSHRPASVRTRGPSCKPELGRELDPARRGASA</sequence>
<dbReference type="EMBL" id="CABDUW010000431">
    <property type="protein sequence ID" value="VTJ68449.1"/>
    <property type="molecule type" value="Genomic_DNA"/>
</dbReference>
<dbReference type="Proteomes" id="UP000335636">
    <property type="component" value="Unassembled WGS sequence"/>
</dbReference>
<gene>
    <name evidence="2" type="ORF">MONAX_5E037639</name>
</gene>
<feature type="compositionally biased region" description="Basic and acidic residues" evidence="1">
    <location>
        <begin position="200"/>
        <end position="214"/>
    </location>
</feature>
<keyword evidence="3" id="KW-1185">Reference proteome</keyword>
<proteinExistence type="predicted"/>
<evidence type="ECO:0000313" key="2">
    <source>
        <dbReference type="EMBL" id="VTJ68449.1"/>
    </source>
</evidence>
<feature type="compositionally biased region" description="Polar residues" evidence="1">
    <location>
        <begin position="79"/>
        <end position="89"/>
    </location>
</feature>
<dbReference type="AlphaFoldDB" id="A0A5E4BHP1"/>
<feature type="compositionally biased region" description="Low complexity" evidence="1">
    <location>
        <begin position="31"/>
        <end position="40"/>
    </location>
</feature>
<organism evidence="2 3">
    <name type="scientific">Marmota monax</name>
    <name type="common">Woodchuck</name>
    <dbReference type="NCBI Taxonomy" id="9995"/>
    <lineage>
        <taxon>Eukaryota</taxon>
        <taxon>Metazoa</taxon>
        <taxon>Chordata</taxon>
        <taxon>Craniata</taxon>
        <taxon>Vertebrata</taxon>
        <taxon>Euteleostomi</taxon>
        <taxon>Mammalia</taxon>
        <taxon>Eutheria</taxon>
        <taxon>Euarchontoglires</taxon>
        <taxon>Glires</taxon>
        <taxon>Rodentia</taxon>
        <taxon>Sciuromorpha</taxon>
        <taxon>Sciuridae</taxon>
        <taxon>Xerinae</taxon>
        <taxon>Marmotini</taxon>
        <taxon>Marmota</taxon>
    </lineage>
</organism>
<accession>A0A5E4BHP1</accession>
<name>A0A5E4BHP1_MARMO</name>
<protein>
    <submittedName>
        <fullName evidence="2">Uncharacterized protein</fullName>
    </submittedName>
</protein>
<feature type="compositionally biased region" description="Low complexity" evidence="1">
    <location>
        <begin position="140"/>
        <end position="159"/>
    </location>
</feature>
<reference evidence="2" key="1">
    <citation type="submission" date="2019-04" db="EMBL/GenBank/DDBJ databases">
        <authorList>
            <person name="Alioto T."/>
            <person name="Alioto T."/>
        </authorList>
    </citation>
    <scope>NUCLEOTIDE SEQUENCE [LARGE SCALE GENOMIC DNA]</scope>
</reference>
<feature type="compositionally biased region" description="Basic residues" evidence="1">
    <location>
        <begin position="41"/>
        <end position="50"/>
    </location>
</feature>
<feature type="region of interest" description="Disordered" evidence="1">
    <location>
        <begin position="1"/>
        <end position="214"/>
    </location>
</feature>
<evidence type="ECO:0000313" key="3">
    <source>
        <dbReference type="Proteomes" id="UP000335636"/>
    </source>
</evidence>
<evidence type="ECO:0000256" key="1">
    <source>
        <dbReference type="SAM" id="MobiDB-lite"/>
    </source>
</evidence>
<comment type="caution">
    <text evidence="2">The sequence shown here is derived from an EMBL/GenBank/DDBJ whole genome shotgun (WGS) entry which is preliminary data.</text>
</comment>